<evidence type="ECO:0000256" key="1">
    <source>
        <dbReference type="SAM" id="SignalP"/>
    </source>
</evidence>
<protein>
    <recommendedName>
        <fullName evidence="4">Secreted protein</fullName>
    </recommendedName>
</protein>
<dbReference type="EMBL" id="JBHFNS010000070">
    <property type="protein sequence ID" value="MFB2937291.1"/>
    <property type="molecule type" value="Genomic_DNA"/>
</dbReference>
<feature type="signal peptide" evidence="1">
    <location>
        <begin position="1"/>
        <end position="19"/>
    </location>
</feature>
<keyword evidence="3" id="KW-1185">Reference proteome</keyword>
<feature type="chain" id="PRO_5045768817" description="Secreted protein" evidence="1">
    <location>
        <begin position="20"/>
        <end position="65"/>
    </location>
</feature>
<gene>
    <name evidence="2" type="ORF">ACE1B6_18745</name>
</gene>
<evidence type="ECO:0000313" key="3">
    <source>
        <dbReference type="Proteomes" id="UP001576776"/>
    </source>
</evidence>
<dbReference type="RefSeq" id="WP_413258773.1">
    <property type="nucleotide sequence ID" value="NZ_JBHFNS010000070.1"/>
</dbReference>
<proteinExistence type="predicted"/>
<keyword evidence="1" id="KW-0732">Signal</keyword>
<dbReference type="Proteomes" id="UP001576776">
    <property type="component" value="Unassembled WGS sequence"/>
</dbReference>
<comment type="caution">
    <text evidence="2">The sequence shown here is derived from an EMBL/GenBank/DDBJ whole genome shotgun (WGS) entry which is preliminary data.</text>
</comment>
<name>A0ABV4YFL3_9CYAN</name>
<organism evidence="2 3">
    <name type="scientific">Floridaenema fluviatile BLCC-F154</name>
    <dbReference type="NCBI Taxonomy" id="3153640"/>
    <lineage>
        <taxon>Bacteria</taxon>
        <taxon>Bacillati</taxon>
        <taxon>Cyanobacteriota</taxon>
        <taxon>Cyanophyceae</taxon>
        <taxon>Oscillatoriophycideae</taxon>
        <taxon>Aerosakkonematales</taxon>
        <taxon>Aerosakkonemataceae</taxon>
        <taxon>Floridanema</taxon>
        <taxon>Floridanema fluviatile</taxon>
    </lineage>
</organism>
<evidence type="ECO:0000313" key="2">
    <source>
        <dbReference type="EMBL" id="MFB2937291.1"/>
    </source>
</evidence>
<sequence>MPKRLLQAVILTILIKVLASTSSPNFSTITSARISHASKTSITLLYRWVDRLNDRFTKQLDNRIE</sequence>
<reference evidence="2 3" key="1">
    <citation type="submission" date="2024-09" db="EMBL/GenBank/DDBJ databases">
        <title>Floridaenema gen nov. (Aerosakkonemataceae, Aerosakkonematales ord. nov., Cyanobacteria) from benthic tropical and subtropical fresh waters, with the description of four new species.</title>
        <authorList>
            <person name="Moretto J.A."/>
            <person name="Berthold D.E."/>
            <person name="Lefler F.W."/>
            <person name="Huang I.-S."/>
            <person name="Laughinghouse H. IV."/>
        </authorList>
    </citation>
    <scope>NUCLEOTIDE SEQUENCE [LARGE SCALE GENOMIC DNA]</scope>
    <source>
        <strain evidence="2 3">BLCC-F154</strain>
    </source>
</reference>
<evidence type="ECO:0008006" key="4">
    <source>
        <dbReference type="Google" id="ProtNLM"/>
    </source>
</evidence>
<accession>A0ABV4YFL3</accession>